<dbReference type="GO" id="GO:0003964">
    <property type="term" value="F:RNA-directed DNA polymerase activity"/>
    <property type="evidence" value="ECO:0007669"/>
    <property type="project" value="UniProtKB-KW"/>
</dbReference>
<dbReference type="InterPro" id="IPR043128">
    <property type="entry name" value="Rev_trsase/Diguanyl_cyclase"/>
</dbReference>
<dbReference type="PANTHER" id="PTHR33064:SF37">
    <property type="entry name" value="RIBONUCLEASE H"/>
    <property type="match status" value="1"/>
</dbReference>
<protein>
    <submittedName>
        <fullName evidence="10">Retrovirus-related Pol polyprotein like</fullName>
    </submittedName>
</protein>
<evidence type="ECO:0000256" key="6">
    <source>
        <dbReference type="ARBA" id="ARBA00022759"/>
    </source>
</evidence>
<keyword evidence="2" id="KW-0808">Transferase</keyword>
<feature type="domain" description="Reverse transcriptase" evidence="9">
    <location>
        <begin position="1"/>
        <end position="131"/>
    </location>
</feature>
<evidence type="ECO:0000256" key="4">
    <source>
        <dbReference type="ARBA" id="ARBA00022722"/>
    </source>
</evidence>
<keyword evidence="8" id="KW-0695">RNA-directed DNA polymerase</keyword>
<evidence type="ECO:0000256" key="2">
    <source>
        <dbReference type="ARBA" id="ARBA00022679"/>
    </source>
</evidence>
<keyword evidence="11" id="KW-1185">Reference proteome</keyword>
<keyword evidence="6" id="KW-0255">Endonuclease</keyword>
<reference evidence="10" key="2">
    <citation type="submission" date="2020-06" db="EMBL/GenBank/DDBJ databases">
        <authorList>
            <person name="Sheffer M."/>
        </authorList>
    </citation>
    <scope>NUCLEOTIDE SEQUENCE</scope>
</reference>
<organism evidence="10 11">
    <name type="scientific">Argiope bruennichi</name>
    <name type="common">Wasp spider</name>
    <name type="synonym">Aranea bruennichi</name>
    <dbReference type="NCBI Taxonomy" id="94029"/>
    <lineage>
        <taxon>Eukaryota</taxon>
        <taxon>Metazoa</taxon>
        <taxon>Ecdysozoa</taxon>
        <taxon>Arthropoda</taxon>
        <taxon>Chelicerata</taxon>
        <taxon>Arachnida</taxon>
        <taxon>Araneae</taxon>
        <taxon>Araneomorphae</taxon>
        <taxon>Entelegynae</taxon>
        <taxon>Araneoidea</taxon>
        <taxon>Araneidae</taxon>
        <taxon>Argiope</taxon>
    </lineage>
</organism>
<keyword evidence="4" id="KW-0540">Nuclease</keyword>
<dbReference type="Pfam" id="PF17917">
    <property type="entry name" value="RT_RNaseH"/>
    <property type="match status" value="1"/>
</dbReference>
<evidence type="ECO:0000256" key="3">
    <source>
        <dbReference type="ARBA" id="ARBA00022695"/>
    </source>
</evidence>
<keyword evidence="3" id="KW-0548">Nucleotidyltransferase</keyword>
<dbReference type="InterPro" id="IPR043502">
    <property type="entry name" value="DNA/RNA_pol_sf"/>
</dbReference>
<dbReference type="GO" id="GO:0004519">
    <property type="term" value="F:endonuclease activity"/>
    <property type="evidence" value="ECO:0007669"/>
    <property type="project" value="UniProtKB-KW"/>
</dbReference>
<evidence type="ECO:0000256" key="7">
    <source>
        <dbReference type="ARBA" id="ARBA00022801"/>
    </source>
</evidence>
<reference evidence="10" key="1">
    <citation type="journal article" date="2020" name="bioRxiv">
        <title>Chromosome-level reference genome of the European wasp spider Argiope bruennichi: a resource for studies on range expansion and evolutionary adaptation.</title>
        <authorList>
            <person name="Sheffer M.M."/>
            <person name="Hoppe A."/>
            <person name="Krehenwinkel H."/>
            <person name="Uhl G."/>
            <person name="Kuss A.W."/>
            <person name="Jensen L."/>
            <person name="Jensen C."/>
            <person name="Gillespie R.G."/>
            <person name="Hoff K.J."/>
            <person name="Prost S."/>
        </authorList>
    </citation>
    <scope>NUCLEOTIDE SEQUENCE</scope>
</reference>
<dbReference type="GO" id="GO:0004190">
    <property type="term" value="F:aspartic-type endopeptidase activity"/>
    <property type="evidence" value="ECO:0007669"/>
    <property type="project" value="UniProtKB-KW"/>
</dbReference>
<name>A0A8T0EKK8_ARGBR</name>
<dbReference type="InterPro" id="IPR041373">
    <property type="entry name" value="RT_RNaseH"/>
</dbReference>
<dbReference type="EMBL" id="JABXBU010002227">
    <property type="protein sequence ID" value="KAF8774583.1"/>
    <property type="molecule type" value="Genomic_DNA"/>
</dbReference>
<keyword evidence="1" id="KW-0645">Protease</keyword>
<comment type="caution">
    <text evidence="10">The sequence shown here is derived from an EMBL/GenBank/DDBJ whole genome shotgun (WGS) entry which is preliminary data.</text>
</comment>
<dbReference type="Gene3D" id="3.30.70.270">
    <property type="match status" value="2"/>
</dbReference>
<dbReference type="GO" id="GO:0006508">
    <property type="term" value="P:proteolysis"/>
    <property type="evidence" value="ECO:0007669"/>
    <property type="project" value="UniProtKB-KW"/>
</dbReference>
<evidence type="ECO:0000256" key="8">
    <source>
        <dbReference type="ARBA" id="ARBA00022918"/>
    </source>
</evidence>
<dbReference type="SUPFAM" id="SSF56672">
    <property type="entry name" value="DNA/RNA polymerases"/>
    <property type="match status" value="1"/>
</dbReference>
<accession>A0A8T0EKK8</accession>
<keyword evidence="5" id="KW-0064">Aspartyl protease</keyword>
<dbReference type="Pfam" id="PF00078">
    <property type="entry name" value="RVT_1"/>
    <property type="match status" value="1"/>
</dbReference>
<evidence type="ECO:0000256" key="1">
    <source>
        <dbReference type="ARBA" id="ARBA00022670"/>
    </source>
</evidence>
<evidence type="ECO:0000256" key="5">
    <source>
        <dbReference type="ARBA" id="ARBA00022750"/>
    </source>
</evidence>
<evidence type="ECO:0000313" key="10">
    <source>
        <dbReference type="EMBL" id="KAF8774583.1"/>
    </source>
</evidence>
<dbReference type="CDD" id="cd09274">
    <property type="entry name" value="RNase_HI_RT_Ty3"/>
    <property type="match status" value="1"/>
</dbReference>
<dbReference type="Proteomes" id="UP000807504">
    <property type="component" value="Unassembled WGS sequence"/>
</dbReference>
<proteinExistence type="predicted"/>
<dbReference type="PROSITE" id="PS50878">
    <property type="entry name" value="RT_POL"/>
    <property type="match status" value="1"/>
</dbReference>
<dbReference type="InterPro" id="IPR051320">
    <property type="entry name" value="Viral_Replic_Matur_Polypro"/>
</dbReference>
<dbReference type="CDD" id="cd01647">
    <property type="entry name" value="RT_LTR"/>
    <property type="match status" value="1"/>
</dbReference>
<sequence>MEDVIQRMAGKSYNSKMDVKSAFHYIPIRDIDAYKTGFVTPDGHYEFLRMPFGVTNGPSTMTRAIKLAYNYLAPHNVNTYIDDISTSHDDFNYDLKVIYKIFEATQKAGFKLTREKTQFAASEITLFGRIISQDGVRPDPERIAAIERYLTLKSIHEVRSFLGFANQFRKYIRNYTVIAKPLTSVLKETDAFYSELGAVLSQEQNGKRRVIEYASRTLKDAEKRYHSNELECTAVHWALTETFRLYLLGHKFQLITDNYITAYVVAKSEINPKFARYLVDLAQFAFTTQHRSGKKNVIADHRSRFPTPPVCLTVTASYESDISVKQKRDDFSRKYVPQNGMWFYDRLQHDDAADEPDVTEGVCDD</sequence>
<gene>
    <name evidence="10" type="ORF">HNY73_017115</name>
</gene>
<dbReference type="InterPro" id="IPR000477">
    <property type="entry name" value="RT_dom"/>
</dbReference>
<evidence type="ECO:0000313" key="11">
    <source>
        <dbReference type="Proteomes" id="UP000807504"/>
    </source>
</evidence>
<keyword evidence="7" id="KW-0378">Hydrolase</keyword>
<dbReference type="AlphaFoldDB" id="A0A8T0EKK8"/>
<dbReference type="PANTHER" id="PTHR33064">
    <property type="entry name" value="POL PROTEIN"/>
    <property type="match status" value="1"/>
</dbReference>
<dbReference type="Gene3D" id="3.10.10.10">
    <property type="entry name" value="HIV Type 1 Reverse Transcriptase, subunit A, domain 1"/>
    <property type="match status" value="1"/>
</dbReference>
<evidence type="ECO:0000259" key="9">
    <source>
        <dbReference type="PROSITE" id="PS50878"/>
    </source>
</evidence>